<dbReference type="CDD" id="cd06259">
    <property type="entry name" value="YdcF-like"/>
    <property type="match status" value="1"/>
</dbReference>
<dbReference type="RefSeq" id="WP_114641281.1">
    <property type="nucleotide sequence ID" value="NZ_JAACIO010000003.1"/>
</dbReference>
<dbReference type="InterPro" id="IPR003848">
    <property type="entry name" value="DUF218"/>
</dbReference>
<gene>
    <name evidence="2" type="ORF">DYH56_02500</name>
</gene>
<evidence type="ECO:0000313" key="2">
    <source>
        <dbReference type="EMBL" id="REI42657.1"/>
    </source>
</evidence>
<dbReference type="InterPro" id="IPR014729">
    <property type="entry name" value="Rossmann-like_a/b/a_fold"/>
</dbReference>
<keyword evidence="3" id="KW-1185">Reference proteome</keyword>
<proteinExistence type="predicted"/>
<sequence length="301" mass="35744">MVDYRCRIDKITNLYKIYDYDMFFYQLREGILDEQFREIFNEIRWAREIKKLGSPIPEKLLNMLGKLRERIVDYYIEYLKNNREIKKIKDPDLIIGLGCSNTLGFLDKRVEVLGKLVEKFPEARVLLSGGGMGVLKTEAGEMLEKLKKNYKADEKLIILEEDSLDTLGNIVFSKLLLKKMNILSGIEKIIVVTSPFHVIRVHSLFSRVFPKEISFEIRGHDYYLNKVSNDATTRKIVENEIKSLYRSDRIFNIVNLKEEKKNNFKVDETSIFYQMLLYHDLYKNRRDILRKYYVCLETYKI</sequence>
<dbReference type="PANTHER" id="PTHR30336">
    <property type="entry name" value="INNER MEMBRANE PROTEIN, PROBABLE PERMEASE"/>
    <property type="match status" value="1"/>
</dbReference>
<reference evidence="2 3" key="1">
    <citation type="submission" date="2018-08" db="EMBL/GenBank/DDBJ databases">
        <title>Draft genome sequence of Psychrilyobacter sp. strain SD5 isolated from Black Sea water.</title>
        <authorList>
            <person name="Yadav S."/>
            <person name="Villanueva L."/>
            <person name="Damste J.S.S."/>
        </authorList>
    </citation>
    <scope>NUCLEOTIDE SEQUENCE [LARGE SCALE GENOMIC DNA]</scope>
    <source>
        <strain evidence="2 3">SD5</strain>
    </source>
</reference>
<protein>
    <submittedName>
        <fullName evidence="2">YdcF family protein</fullName>
    </submittedName>
</protein>
<dbReference type="PANTHER" id="PTHR30336:SF20">
    <property type="entry name" value="DUF218 DOMAIN-CONTAINING PROTEIN"/>
    <property type="match status" value="1"/>
</dbReference>
<dbReference type="Pfam" id="PF02698">
    <property type="entry name" value="DUF218"/>
    <property type="match status" value="1"/>
</dbReference>
<feature type="domain" description="DUF218" evidence="1">
    <location>
        <begin position="92"/>
        <end position="208"/>
    </location>
</feature>
<evidence type="ECO:0000259" key="1">
    <source>
        <dbReference type="Pfam" id="PF02698"/>
    </source>
</evidence>
<comment type="caution">
    <text evidence="2">The sequence shown here is derived from an EMBL/GenBank/DDBJ whole genome shotgun (WGS) entry which is preliminary data.</text>
</comment>
<dbReference type="EMBL" id="QUAJ01000003">
    <property type="protein sequence ID" value="REI42657.1"/>
    <property type="molecule type" value="Genomic_DNA"/>
</dbReference>
<dbReference type="Gene3D" id="3.40.50.620">
    <property type="entry name" value="HUPs"/>
    <property type="match status" value="1"/>
</dbReference>
<evidence type="ECO:0000313" key="3">
    <source>
        <dbReference type="Proteomes" id="UP000263486"/>
    </source>
</evidence>
<dbReference type="Proteomes" id="UP000263486">
    <property type="component" value="Unassembled WGS sequence"/>
</dbReference>
<organism evidence="2 3">
    <name type="scientific">Psychrilyobacter piezotolerans</name>
    <dbReference type="NCBI Taxonomy" id="2293438"/>
    <lineage>
        <taxon>Bacteria</taxon>
        <taxon>Fusobacteriati</taxon>
        <taxon>Fusobacteriota</taxon>
        <taxon>Fusobacteriia</taxon>
        <taxon>Fusobacteriales</taxon>
        <taxon>Fusobacteriaceae</taxon>
        <taxon>Psychrilyobacter</taxon>
    </lineage>
</organism>
<accession>A0ABX9KJM7</accession>
<dbReference type="InterPro" id="IPR051599">
    <property type="entry name" value="Cell_Envelope_Assoc"/>
</dbReference>
<name>A0ABX9KJM7_9FUSO</name>